<protein>
    <submittedName>
        <fullName evidence="2">NAD(P)-dependent oxidoreductase</fullName>
    </submittedName>
</protein>
<dbReference type="InterPro" id="IPR036291">
    <property type="entry name" value="NAD(P)-bd_dom_sf"/>
</dbReference>
<dbReference type="AlphaFoldDB" id="A0AAE9ZGQ4"/>
<dbReference type="Pfam" id="PF01370">
    <property type="entry name" value="Epimerase"/>
    <property type="match status" value="1"/>
</dbReference>
<dbReference type="PANTHER" id="PTHR12126">
    <property type="entry name" value="NADH-UBIQUINONE OXIDOREDUCTASE 39 KDA SUBUNIT-RELATED"/>
    <property type="match status" value="1"/>
</dbReference>
<dbReference type="EMBL" id="CP118166">
    <property type="protein sequence ID" value="WDI32703.1"/>
    <property type="molecule type" value="Genomic_DNA"/>
</dbReference>
<dbReference type="KEGG" id="hfl:PUV54_05770"/>
<feature type="domain" description="NAD-dependent epimerase/dehydratase" evidence="1">
    <location>
        <begin position="6"/>
        <end position="206"/>
    </location>
</feature>
<keyword evidence="3" id="KW-1185">Reference proteome</keyword>
<dbReference type="InterPro" id="IPR001509">
    <property type="entry name" value="Epimerase_deHydtase"/>
</dbReference>
<dbReference type="RefSeq" id="WP_274494642.1">
    <property type="nucleotide sequence ID" value="NZ_CP118166.1"/>
</dbReference>
<gene>
    <name evidence="2" type="ORF">PUV54_05770</name>
</gene>
<dbReference type="SUPFAM" id="SSF51735">
    <property type="entry name" value="NAD(P)-binding Rossmann-fold domains"/>
    <property type="match status" value="1"/>
</dbReference>
<dbReference type="InterPro" id="IPR051207">
    <property type="entry name" value="ComplexI_NDUFA9_subunit"/>
</dbReference>
<accession>A0AAE9ZGQ4</accession>
<sequence>MTKHAAVTGGTGFVGAALINKLIDGGWRVTALARDPSRLTHATEINAVSGSLDDEGALAQTAASADVFFHLAGVTHARNREQYENVNVHGATLAAQAARNAGARFVHASSMSAQAPEVSPYAQSKFDSEKAVADVGGDWLALRLPAIYGPRDRATLPYFKLVKSGFALEPKTARPARASILYVDDAANALIDAAQADLKAGVFEVGDECDDGWSWAEIGQILGDAFGRKPRAIRVPRPFIAGYHRLLRTVEGIAGKTPSVREGQINEFFHETWVARENLLSDACNWRPKTPLKEGFAKTIRWYQEHDLL</sequence>
<evidence type="ECO:0000313" key="3">
    <source>
        <dbReference type="Proteomes" id="UP001214043"/>
    </source>
</evidence>
<dbReference type="PANTHER" id="PTHR12126:SF11">
    <property type="entry name" value="NADH DEHYDROGENASE [UBIQUINONE] 1 ALPHA SUBCOMPLEX SUBUNIT 9, MITOCHONDRIAL"/>
    <property type="match status" value="1"/>
</dbReference>
<dbReference type="Proteomes" id="UP001214043">
    <property type="component" value="Chromosome"/>
</dbReference>
<proteinExistence type="predicted"/>
<evidence type="ECO:0000313" key="2">
    <source>
        <dbReference type="EMBL" id="WDI32703.1"/>
    </source>
</evidence>
<dbReference type="GO" id="GO:0044877">
    <property type="term" value="F:protein-containing complex binding"/>
    <property type="evidence" value="ECO:0007669"/>
    <property type="project" value="TreeGrafter"/>
</dbReference>
<dbReference type="Gene3D" id="3.40.50.720">
    <property type="entry name" value="NAD(P)-binding Rossmann-like Domain"/>
    <property type="match status" value="1"/>
</dbReference>
<evidence type="ECO:0000259" key="1">
    <source>
        <dbReference type="Pfam" id="PF01370"/>
    </source>
</evidence>
<reference evidence="2" key="1">
    <citation type="submission" date="2023-02" db="EMBL/GenBank/DDBJ databases">
        <title>Genome sequence of Hyphococcus flavus.</title>
        <authorList>
            <person name="Rong J.-C."/>
            <person name="Zhao Q."/>
            <person name="Yi M."/>
            <person name="Wu J.-Y."/>
        </authorList>
    </citation>
    <scope>NUCLEOTIDE SEQUENCE</scope>
    <source>
        <strain evidence="2">MCCC 1K03223</strain>
    </source>
</reference>
<organism evidence="2 3">
    <name type="scientific">Hyphococcus flavus</name>
    <dbReference type="NCBI Taxonomy" id="1866326"/>
    <lineage>
        <taxon>Bacteria</taxon>
        <taxon>Pseudomonadati</taxon>
        <taxon>Pseudomonadota</taxon>
        <taxon>Alphaproteobacteria</taxon>
        <taxon>Parvularculales</taxon>
        <taxon>Parvularculaceae</taxon>
        <taxon>Hyphococcus</taxon>
    </lineage>
</organism>
<name>A0AAE9ZGQ4_9PROT</name>